<protein>
    <submittedName>
        <fullName evidence="5">Glycosyl hydrolase</fullName>
    </submittedName>
</protein>
<dbReference type="RefSeq" id="WP_115015573.1">
    <property type="nucleotide sequence ID" value="NZ_QKWJ01000011.1"/>
</dbReference>
<evidence type="ECO:0000313" key="6">
    <source>
        <dbReference type="Proteomes" id="UP000255165"/>
    </source>
</evidence>
<dbReference type="GO" id="GO:0016787">
    <property type="term" value="F:hydrolase activity"/>
    <property type="evidence" value="ECO:0007669"/>
    <property type="project" value="UniProtKB-KW"/>
</dbReference>
<dbReference type="SUPFAM" id="SSF110296">
    <property type="entry name" value="Oligoxyloglucan reducing end-specific cellobiohydrolase"/>
    <property type="match status" value="1"/>
</dbReference>
<comment type="caution">
    <text evidence="5">The sequence shown here is derived from an EMBL/GenBank/DDBJ whole genome shotgun (WGS) entry which is preliminary data.</text>
</comment>
<dbReference type="PANTHER" id="PTHR47199">
    <property type="entry name" value="PHOTOSYSTEM II STABILITY/ASSEMBLY FACTOR HCF136, CHLOROPLASTIC"/>
    <property type="match status" value="1"/>
</dbReference>
<dbReference type="PANTHER" id="PTHR47199:SF2">
    <property type="entry name" value="PHOTOSYSTEM II STABILITY_ASSEMBLY FACTOR HCF136, CHLOROPLASTIC"/>
    <property type="match status" value="1"/>
</dbReference>
<feature type="signal peptide" evidence="3">
    <location>
        <begin position="1"/>
        <end position="22"/>
    </location>
</feature>
<reference evidence="6" key="1">
    <citation type="submission" date="2018-06" db="EMBL/GenBank/DDBJ databases">
        <authorList>
            <person name="Feng T."/>
            <person name="Jeon C.O."/>
        </authorList>
    </citation>
    <scope>NUCLEOTIDE SEQUENCE [LARGE SCALE GENOMIC DNA]</scope>
    <source>
        <strain evidence="6">S23</strain>
    </source>
</reference>
<keyword evidence="2" id="KW-0604">Photosystem II</keyword>
<dbReference type="GO" id="GO:0015979">
    <property type="term" value="P:photosynthesis"/>
    <property type="evidence" value="ECO:0007669"/>
    <property type="project" value="UniProtKB-KW"/>
</dbReference>
<feature type="chain" id="PRO_5016885462" evidence="3">
    <location>
        <begin position="23"/>
        <end position="377"/>
    </location>
</feature>
<dbReference type="EMBL" id="QKWJ01000011">
    <property type="protein sequence ID" value="RDK10112.1"/>
    <property type="molecule type" value="Genomic_DNA"/>
</dbReference>
<dbReference type="AlphaFoldDB" id="A0A370NWY2"/>
<proteinExistence type="predicted"/>
<keyword evidence="6" id="KW-1185">Reference proteome</keyword>
<accession>A0A370NWY2</accession>
<gene>
    <name evidence="5" type="ORF">DN412_12140</name>
</gene>
<keyword evidence="3" id="KW-0732">Signal</keyword>
<feature type="domain" description="Photosynthesis system II assembly factor Ycf48/Hcf136-like" evidence="4">
    <location>
        <begin position="164"/>
        <end position="286"/>
    </location>
</feature>
<evidence type="ECO:0000259" key="4">
    <source>
        <dbReference type="Pfam" id="PF14870"/>
    </source>
</evidence>
<dbReference type="Gene3D" id="2.130.10.10">
    <property type="entry name" value="YVTN repeat-like/Quinoprotein amine dehydrogenase"/>
    <property type="match status" value="2"/>
</dbReference>
<keyword evidence="1" id="KW-0602">Photosynthesis</keyword>
<dbReference type="InterPro" id="IPR028203">
    <property type="entry name" value="PSII_CF48-like_dom"/>
</dbReference>
<dbReference type="Proteomes" id="UP000255165">
    <property type="component" value="Unassembled WGS sequence"/>
</dbReference>
<evidence type="ECO:0000256" key="1">
    <source>
        <dbReference type="ARBA" id="ARBA00022531"/>
    </source>
</evidence>
<evidence type="ECO:0000256" key="3">
    <source>
        <dbReference type="SAM" id="SignalP"/>
    </source>
</evidence>
<keyword evidence="5" id="KW-0378">Hydrolase</keyword>
<dbReference type="Pfam" id="PF14870">
    <property type="entry name" value="PSII_BNR"/>
    <property type="match status" value="2"/>
</dbReference>
<sequence length="377" mass="39374">MYPAIRIGLAAATLLGAQLASAAPNVFLDPLDQPARMSVNAERAMLVGATRTPDGRLVVVGRRGVVLTSDDNGAHWKQAKVPVSTDLLAVNFPTATQGWAVGHAGVVLHTHDGGLTWERQLDGRTLPDLLIKHSKPAADAGDERARRDLQEAELFKADGPGRPLFDVRFTDATHGIAIGAYNLALRTDDGGRNWHPIGEQIDNPQNMHLYGLASAAGTLWIAGEQGLVLKQDPATGRFERVATPYPGTFFGIAGNGDDVAVFGLRGNALRSRDAGKSWERLDTGTQSNLTGGIFLAGGRLILTSAAGELLEAGAATNKMNRLAQGSPVPVFGVSKTRDGQLLLTGAHGVRVVAPGAAGQPVATVAGAMSAGNSIKSE</sequence>
<dbReference type="GO" id="GO:0009523">
    <property type="term" value="C:photosystem II"/>
    <property type="evidence" value="ECO:0007669"/>
    <property type="project" value="UniProtKB-KW"/>
</dbReference>
<name>A0A370NWY2_9BURK</name>
<feature type="domain" description="Photosynthesis system II assembly factor Ycf48/Hcf136-like" evidence="4">
    <location>
        <begin position="58"/>
        <end position="122"/>
    </location>
</feature>
<evidence type="ECO:0000313" key="5">
    <source>
        <dbReference type="EMBL" id="RDK10112.1"/>
    </source>
</evidence>
<evidence type="ECO:0000256" key="2">
    <source>
        <dbReference type="ARBA" id="ARBA00023276"/>
    </source>
</evidence>
<dbReference type="InterPro" id="IPR015943">
    <property type="entry name" value="WD40/YVTN_repeat-like_dom_sf"/>
</dbReference>
<organism evidence="5 6">
    <name type="scientific">Cupriavidus lacunae</name>
    <dbReference type="NCBI Taxonomy" id="2666307"/>
    <lineage>
        <taxon>Bacteria</taxon>
        <taxon>Pseudomonadati</taxon>
        <taxon>Pseudomonadota</taxon>
        <taxon>Betaproteobacteria</taxon>
        <taxon>Burkholderiales</taxon>
        <taxon>Burkholderiaceae</taxon>
        <taxon>Cupriavidus</taxon>
    </lineage>
</organism>